<proteinExistence type="predicted"/>
<keyword evidence="2" id="KW-1185">Reference proteome</keyword>
<dbReference type="KEGG" id="fgi:OP10G_0490"/>
<evidence type="ECO:0000313" key="1">
    <source>
        <dbReference type="EMBL" id="AIE83858.1"/>
    </source>
</evidence>
<dbReference type="RefSeq" id="WP_025227482.1">
    <property type="nucleotide sequence ID" value="NZ_CP007139.1"/>
</dbReference>
<dbReference type="AlphaFoldDB" id="A0A068NJS8"/>
<evidence type="ECO:0000313" key="2">
    <source>
        <dbReference type="Proteomes" id="UP000027982"/>
    </source>
</evidence>
<accession>A0A068NJS8</accession>
<protein>
    <submittedName>
        <fullName evidence="1">Uncharacterized protein</fullName>
    </submittedName>
</protein>
<reference evidence="1 2" key="1">
    <citation type="journal article" date="2014" name="PLoS ONE">
        <title>The first complete genome sequence of the class fimbriimonadia in the phylum armatimonadetes.</title>
        <authorList>
            <person name="Hu Z.Y."/>
            <person name="Wang Y.Z."/>
            <person name="Im W.T."/>
            <person name="Wang S.Y."/>
            <person name="Zhao G.P."/>
            <person name="Zheng H.J."/>
            <person name="Quan Z.X."/>
        </authorList>
    </citation>
    <scope>NUCLEOTIDE SEQUENCE [LARGE SCALE GENOMIC DNA]</scope>
    <source>
        <strain evidence="1">Gsoil 348</strain>
    </source>
</reference>
<sequence>METSQRRVFFQEEAFQRAWSDPGPRRRWFGRVHPRPEALTEAAHFLAGALVREDFHLFHNGGVPLLERRTGDLVEEIILRPAPHYDGLPYLPITVQLHLSHTRLATVRRQYWRRGGLAPHVVATGNLGQLELPPCWVIWHLGTDTQILRGLVDWTERLAIPWFGGFHHAIELHGRLADGCVPLVRTDTALELMLAHYGAIEASVFLERSLRSERGLESAVMAEIQRIRANRAPLGFEDDVVHNLAVVASSFKLLGS</sequence>
<gene>
    <name evidence="1" type="ORF">OP10G_0490</name>
</gene>
<organism evidence="1 2">
    <name type="scientific">Fimbriimonas ginsengisoli Gsoil 348</name>
    <dbReference type="NCBI Taxonomy" id="661478"/>
    <lineage>
        <taxon>Bacteria</taxon>
        <taxon>Bacillati</taxon>
        <taxon>Armatimonadota</taxon>
        <taxon>Fimbriimonadia</taxon>
        <taxon>Fimbriimonadales</taxon>
        <taxon>Fimbriimonadaceae</taxon>
        <taxon>Fimbriimonas</taxon>
    </lineage>
</organism>
<dbReference type="EMBL" id="CP007139">
    <property type="protein sequence ID" value="AIE83858.1"/>
    <property type="molecule type" value="Genomic_DNA"/>
</dbReference>
<name>A0A068NJS8_FIMGI</name>
<dbReference type="STRING" id="661478.OP10G_0490"/>
<dbReference type="HOGENOM" id="CLU_1084833_0_0_0"/>
<dbReference type="Proteomes" id="UP000027982">
    <property type="component" value="Chromosome"/>
</dbReference>